<dbReference type="AlphaFoldDB" id="A0A370KJQ9"/>
<dbReference type="PANTHER" id="PTHR11102:SF160">
    <property type="entry name" value="ERAD-ASSOCIATED E3 UBIQUITIN-PROTEIN LIGASE COMPONENT HRD3"/>
    <property type="match status" value="1"/>
</dbReference>
<dbReference type="EMBL" id="NAAC01000028">
    <property type="protein sequence ID" value="RDJ06736.1"/>
    <property type="molecule type" value="Genomic_DNA"/>
</dbReference>
<gene>
    <name evidence="1" type="ORF">B5K06_22350</name>
</gene>
<organism evidence="1 2">
    <name type="scientific">Rhizobium grahamii</name>
    <dbReference type="NCBI Taxonomy" id="1120045"/>
    <lineage>
        <taxon>Bacteria</taxon>
        <taxon>Pseudomonadati</taxon>
        <taxon>Pseudomonadota</taxon>
        <taxon>Alphaproteobacteria</taxon>
        <taxon>Hyphomicrobiales</taxon>
        <taxon>Rhizobiaceae</taxon>
        <taxon>Rhizobium/Agrobacterium group</taxon>
        <taxon>Rhizobium</taxon>
    </lineage>
</organism>
<dbReference type="InterPro" id="IPR011990">
    <property type="entry name" value="TPR-like_helical_dom_sf"/>
</dbReference>
<dbReference type="Pfam" id="PF08238">
    <property type="entry name" value="Sel1"/>
    <property type="match status" value="9"/>
</dbReference>
<reference evidence="1 2" key="1">
    <citation type="submission" date="2017-03" db="EMBL/GenBank/DDBJ databases">
        <title>Genome analysis of Rhizobial strains effectives or ineffectives for nitrogen fixation isolated from bean seeds.</title>
        <authorList>
            <person name="Peralta H."/>
            <person name="Aguilar-Vera A."/>
            <person name="Mora Y."/>
            <person name="Vargas-Lagunas C."/>
            <person name="Girard L."/>
            <person name="Mora J."/>
        </authorList>
    </citation>
    <scope>NUCLEOTIDE SEQUENCE [LARGE SCALE GENOMIC DNA]</scope>
    <source>
        <strain evidence="1 2">CCGM3</strain>
    </source>
</reference>
<evidence type="ECO:0000313" key="2">
    <source>
        <dbReference type="Proteomes" id="UP000254939"/>
    </source>
</evidence>
<dbReference type="Proteomes" id="UP000254939">
    <property type="component" value="Unassembled WGS sequence"/>
</dbReference>
<protein>
    <recommendedName>
        <fullName evidence="3">Sel1 repeat family protein</fullName>
    </recommendedName>
</protein>
<dbReference type="SUPFAM" id="SSF81901">
    <property type="entry name" value="HCP-like"/>
    <property type="match status" value="6"/>
</dbReference>
<evidence type="ECO:0000313" key="1">
    <source>
        <dbReference type="EMBL" id="RDJ06736.1"/>
    </source>
</evidence>
<dbReference type="Gene3D" id="1.25.40.10">
    <property type="entry name" value="Tetratricopeptide repeat domain"/>
    <property type="match status" value="2"/>
</dbReference>
<dbReference type="RefSeq" id="WP_114714768.1">
    <property type="nucleotide sequence ID" value="NZ_KZ857266.1"/>
</dbReference>
<accession>A0A370KJQ9</accession>
<name>A0A370KJQ9_9HYPH</name>
<dbReference type="OrthoDB" id="8309387at2"/>
<dbReference type="InterPro" id="IPR006597">
    <property type="entry name" value="Sel1-like"/>
</dbReference>
<dbReference type="PANTHER" id="PTHR11102">
    <property type="entry name" value="SEL-1-LIKE PROTEIN"/>
    <property type="match status" value="1"/>
</dbReference>
<dbReference type="SMART" id="SM00671">
    <property type="entry name" value="SEL1"/>
    <property type="match status" value="10"/>
</dbReference>
<sequence length="956" mass="102515">MANGNEKLNAVQVRGRRALYGLAVTAMLAVYPAIVATDAIAAPGTLIPLSPDFDYSHLCIAPPAVPAPKNWSNWNGKSASTVSPDDMLRDAQTLFNPYSRFSRSPATAERIARYLTEVPFAGSGRALHLYGRILADKDDASLHGDEIVKVETDAIRRGTIEAGTFLGRLYREGSVVTADANKARAYLTAAANAGDPAADLELARLYFRNPALSSTPDESHVYLNRAVAKLSERLGAGDCSVLTAFADIMTDPDLGLDDGAGAAQWLQAAVKLGDLRAMSTLARRYLQDNDDVKRQQAIDLLRQASALGHSASRLALADLLLSSSPQGSGKTEAFNLLAAEADRNNPRAYEMKASYYRGAYGAGIDTGLELQALEKAAALPDANLRTLERLGMLYASSAASAPDFERAKKIFMKAVDRGSSLSAFELYRLSSGAKPSIRLEEDPLGYLQAAAEQGLGVAMSELSSLYSCGAGVEKNPQIAHAWLEKAAAAGNAGSLLALADEALAQRTDAGNAASVGFLRQAAEQGDVEAMMRISLSYRDGKGTQKDGDAAEAWHRRAMTADPAVATLAEARSLLSPDAPEQRDAVKARAILESSAPTGNPDLLFELARLYIDADPTLEPDPRKATSLFAAAAVKGSVPAMLRLVDMKVAAADGGGMDWQQWLARAIATGDLRATLVQAELEARDDRKVAILKSVLDRPLCSEKEQVQAALAMRSLPQFKQDYVNLFERVMAAPMRDPTTQYQVARFLLNERPAEKPRAIELLKSAAEGGKREAMREIGRMYGAGDGLPRDDKNSYLWLVRSARLGDEGALESLVKEILSEQSSLNDPTSGDAKVETLLRDLEAENSPQVASLLSRLYLRLAEGSPAFAPAAKSWTLKAASLGSGPAMLNVSDFYAAGTHGFEHSDSKSTEWLAKAAHAGYRGAFEKYAIALQIGFGTKADSEEAQRWLVRSTDRAK</sequence>
<proteinExistence type="predicted"/>
<dbReference type="InterPro" id="IPR050767">
    <property type="entry name" value="Sel1_AlgK"/>
</dbReference>
<comment type="caution">
    <text evidence="1">The sequence shown here is derived from an EMBL/GenBank/DDBJ whole genome shotgun (WGS) entry which is preliminary data.</text>
</comment>
<evidence type="ECO:0008006" key="3">
    <source>
        <dbReference type="Google" id="ProtNLM"/>
    </source>
</evidence>